<feature type="chain" id="PRO_5019148854" evidence="1">
    <location>
        <begin position="24"/>
        <end position="159"/>
    </location>
</feature>
<keyword evidence="3" id="KW-1185">Reference proteome</keyword>
<organism evidence="2 3">
    <name type="scientific">Ancylomarina euxinus</name>
    <dbReference type="NCBI Taxonomy" id="2283627"/>
    <lineage>
        <taxon>Bacteria</taxon>
        <taxon>Pseudomonadati</taxon>
        <taxon>Bacteroidota</taxon>
        <taxon>Bacteroidia</taxon>
        <taxon>Marinilabiliales</taxon>
        <taxon>Marinifilaceae</taxon>
        <taxon>Ancylomarina</taxon>
    </lineage>
</organism>
<comment type="caution">
    <text evidence="2">The sequence shown here is derived from an EMBL/GenBank/DDBJ whole genome shotgun (WGS) entry which is preliminary data.</text>
</comment>
<dbReference type="InterPro" id="IPR020018">
    <property type="entry name" value="Motility-assoc_lipoprot_GldH"/>
</dbReference>
<accession>A0A425XZU0</accession>
<reference evidence="2 3" key="1">
    <citation type="submission" date="2018-07" db="EMBL/GenBank/DDBJ databases">
        <title>Draft genome sequence of Ancylomarina sp. M1P.</title>
        <authorList>
            <person name="Yadav S."/>
            <person name="Villanueva L."/>
            <person name="Damste J.S.S."/>
        </authorList>
    </citation>
    <scope>NUCLEOTIDE SEQUENCE [LARGE SCALE GENOMIC DNA]</scope>
    <source>
        <strain evidence="2 3">M1P</strain>
    </source>
</reference>
<evidence type="ECO:0000313" key="3">
    <source>
        <dbReference type="Proteomes" id="UP000285794"/>
    </source>
</evidence>
<dbReference type="RefSeq" id="WP_125031099.1">
    <property type="nucleotide sequence ID" value="NZ_JAPXVP010000010.1"/>
</dbReference>
<dbReference type="EMBL" id="QQWG01000011">
    <property type="protein sequence ID" value="RRG20696.1"/>
    <property type="molecule type" value="Genomic_DNA"/>
</dbReference>
<sequence length="159" mass="18495">MKLKSKYLLIISLALILITSACQDNRVYESYVDIPNHEWNKDYTARFEVEITDSIQLHNIYVNIRNTGKYPYSNLWLFIKQIDPEGKMTEEKYECQLASDTGEWYGSGFGNIFDLQMLYKPAILFTKPGLYTFEMVQGMRDDKLLGVVNIGLKLDKTNQ</sequence>
<name>A0A425XZU0_9BACT</name>
<dbReference type="Proteomes" id="UP000285794">
    <property type="component" value="Unassembled WGS sequence"/>
</dbReference>
<evidence type="ECO:0000313" key="2">
    <source>
        <dbReference type="EMBL" id="RRG20696.1"/>
    </source>
</evidence>
<dbReference type="PROSITE" id="PS51257">
    <property type="entry name" value="PROKAR_LIPOPROTEIN"/>
    <property type="match status" value="1"/>
</dbReference>
<feature type="signal peptide" evidence="1">
    <location>
        <begin position="1"/>
        <end position="23"/>
    </location>
</feature>
<dbReference type="Pfam" id="PF14109">
    <property type="entry name" value="GldH_lipo"/>
    <property type="match status" value="1"/>
</dbReference>
<keyword evidence="2" id="KW-0449">Lipoprotein</keyword>
<evidence type="ECO:0000256" key="1">
    <source>
        <dbReference type="SAM" id="SignalP"/>
    </source>
</evidence>
<dbReference type="NCBIfam" id="TIGR03511">
    <property type="entry name" value="GldH_lipo"/>
    <property type="match status" value="1"/>
</dbReference>
<dbReference type="AlphaFoldDB" id="A0A425XZU0"/>
<protein>
    <submittedName>
        <fullName evidence="2">Gliding motility lipoprotein GldH</fullName>
    </submittedName>
</protein>
<proteinExistence type="predicted"/>
<keyword evidence="1" id="KW-0732">Signal</keyword>
<dbReference type="OrthoDB" id="982482at2"/>
<gene>
    <name evidence="2" type="primary">gldH</name>
    <name evidence="2" type="ORF">DWB61_11825</name>
</gene>